<dbReference type="GO" id="GO:0004930">
    <property type="term" value="F:G protein-coupled receptor activity"/>
    <property type="evidence" value="ECO:0007669"/>
    <property type="project" value="UniProtKB-KW"/>
</dbReference>
<feature type="transmembrane region" description="Helical" evidence="12">
    <location>
        <begin position="916"/>
        <end position="937"/>
    </location>
</feature>
<sequence length="957" mass="108142">MFSVNDTASHPSAFLLLGIPGLDAFHVWIAFPFFIVYLIALVGNFTILCVIKNEQSLHQPMFYFLALLSFIDLGLSTSTVPKMLGIFWFNLTEISFEGCLIQMFFIHTYTGMESVVLLAMAIDRFVAICHPLRYTSILTNKVVAIMASVVVGRPVLLVIPFCPLLKRLPFCGHYIIPHTYCEHMGIARLACASIRINIIYGLFTIAALIFDLVLIALSYVWILQAVFRLPSRDARHKALSTCGSHVCVILAFYTPAFFSFMTHRFGRNVPRYIHILLANLYVVVPPCLNPVIYGVRTKQIREGVMKIFVKKETMSSVEANNMSYLNPRTVILTGIPGLEHVQFWIGFPFFAVCLVALLGNIILLIIIPAERSLHQPMYIFLAVLAATDIGLCAAIAPKMLAIFWFRAYSMAFDACLAQLFFIHTLQCMESGILLAMAFDRYIAICDPLRHTSILTPPILRRMIVVVVIRAVVLVGLLPSLIKRLHLFHSVQIAHSYCEHMAVVKLAADDVQVNKICGLFVGFSILGFDMTFILISYALIFRAVFHLPQKEARIKAFNTCTAHIFVFLEFYILAFFSFFSHRFGHVVPSTHILLSTVYLLLPPALNPIVYGVKNMVIRRRVEQIFLLNRGCQQSVVSKAFISLMGYNNLSYLNPRTVILIGIPGLEHVQFWIGFPFFAVCLVALLGNLFLLIIIPTERSLHQPMYIFLAVLAATDLGLCLAIAPKMLAIFWFSSCSMAFDACLTQLFFIHALQGMESGILLAMAFDRYVAICDPLRHTSILTPLFLLRAVLMVAIRATILVGILPVLLKRLQWFRSVVIVHSYCEHMAVVKLAAEDVRINKSYGLFVAFAILGFDMVFVFISYILIFQAVFRLPQKEARSKAFNTCTAHIVVFLEFYILAFFSFFSHRFGHVSPYVHILLSTIYLLLPPALNPIVYGVKTKEIRRWVMQIFVLKSNTQ</sequence>
<evidence type="ECO:0000256" key="6">
    <source>
        <dbReference type="ARBA" id="ARBA00022989"/>
    </source>
</evidence>
<feature type="transmembrane region" description="Helical" evidence="12">
    <location>
        <begin position="272"/>
        <end position="295"/>
    </location>
</feature>
<evidence type="ECO:0000313" key="14">
    <source>
        <dbReference type="EMBL" id="KAK7807240.1"/>
    </source>
</evidence>
<keyword evidence="3" id="KW-0716">Sensory transduction</keyword>
<keyword evidence="9 11" id="KW-0675">Receptor</keyword>
<evidence type="ECO:0000256" key="9">
    <source>
        <dbReference type="ARBA" id="ARBA00023170"/>
    </source>
</evidence>
<dbReference type="SUPFAM" id="SSF81321">
    <property type="entry name" value="Family A G protein-coupled receptor-like"/>
    <property type="match status" value="3"/>
</dbReference>
<dbReference type="PANTHER" id="PTHR26450">
    <property type="entry name" value="OLFACTORY RECEPTOR 56B1-RELATED"/>
    <property type="match status" value="1"/>
</dbReference>
<feature type="transmembrane region" description="Helical" evidence="12">
    <location>
        <begin position="417"/>
        <end position="438"/>
    </location>
</feature>
<accession>A0AAW0HYQ1</accession>
<reference evidence="14 15" key="1">
    <citation type="journal article" date="2023" name="bioRxiv">
        <title>Conserved and derived expression patterns and positive selection on dental genes reveal complex evolutionary context of ever-growing rodent molars.</title>
        <authorList>
            <person name="Calamari Z.T."/>
            <person name="Song A."/>
            <person name="Cohen E."/>
            <person name="Akter M."/>
            <person name="Roy R.D."/>
            <person name="Hallikas O."/>
            <person name="Christensen M.M."/>
            <person name="Li P."/>
            <person name="Marangoni P."/>
            <person name="Jernvall J."/>
            <person name="Klein O.D."/>
        </authorList>
    </citation>
    <scope>NUCLEOTIDE SEQUENCE [LARGE SCALE GENOMIC DNA]</scope>
    <source>
        <strain evidence="14">V071</strain>
    </source>
</reference>
<dbReference type="PANTHER" id="PTHR26450:SF117">
    <property type="entry name" value="OLFACTORY RECEPTOR"/>
    <property type="match status" value="1"/>
</dbReference>
<dbReference type="AlphaFoldDB" id="A0AAW0HYQ1"/>
<dbReference type="Pfam" id="PF13853">
    <property type="entry name" value="7tm_4"/>
    <property type="match status" value="3"/>
</dbReference>
<dbReference type="InterPro" id="IPR000725">
    <property type="entry name" value="Olfact_rcpt"/>
</dbReference>
<keyword evidence="6 12" id="KW-1133">Transmembrane helix</keyword>
<dbReference type="CDD" id="cd15952">
    <property type="entry name" value="7tmA_OR52E-like"/>
    <property type="match status" value="1"/>
</dbReference>
<evidence type="ECO:0000256" key="12">
    <source>
        <dbReference type="SAM" id="Phobius"/>
    </source>
</evidence>
<dbReference type="Proteomes" id="UP001488838">
    <property type="component" value="Unassembled WGS sequence"/>
</dbReference>
<keyword evidence="8 12" id="KW-0472">Membrane</keyword>
<dbReference type="InterPro" id="IPR017452">
    <property type="entry name" value="GPCR_Rhodpsn_7TM"/>
</dbReference>
<evidence type="ECO:0000256" key="11">
    <source>
        <dbReference type="RuleBase" id="RU000688"/>
    </source>
</evidence>
<dbReference type="PROSITE" id="PS00237">
    <property type="entry name" value="G_PROTEIN_RECEP_F1_1"/>
    <property type="match status" value="3"/>
</dbReference>
<comment type="function">
    <text evidence="1">Odorant receptor.</text>
</comment>
<feature type="transmembrane region" description="Helical" evidence="12">
    <location>
        <begin position="343"/>
        <end position="366"/>
    </location>
</feature>
<keyword evidence="4 11" id="KW-0812">Transmembrane</keyword>
<evidence type="ECO:0000256" key="4">
    <source>
        <dbReference type="ARBA" id="ARBA00022692"/>
    </source>
</evidence>
<evidence type="ECO:0000256" key="2">
    <source>
        <dbReference type="ARBA" id="ARBA00004141"/>
    </source>
</evidence>
<evidence type="ECO:0000256" key="5">
    <source>
        <dbReference type="ARBA" id="ARBA00022725"/>
    </source>
</evidence>
<feature type="transmembrane region" description="Helical" evidence="12">
    <location>
        <begin position="881"/>
        <end position="904"/>
    </location>
</feature>
<feature type="domain" description="G-protein coupled receptors family 1 profile" evidence="13">
    <location>
        <begin position="685"/>
        <end position="935"/>
    </location>
</feature>
<feature type="domain" description="G-protein coupled receptors family 1 profile" evidence="13">
    <location>
        <begin position="43"/>
        <end position="293"/>
    </location>
</feature>
<gene>
    <name evidence="14" type="ORF">U0070_018231</name>
</gene>
<keyword evidence="10 11" id="KW-0807">Transducer</keyword>
<dbReference type="PROSITE" id="PS50262">
    <property type="entry name" value="G_PROTEIN_RECEP_F1_2"/>
    <property type="match status" value="3"/>
</dbReference>
<feature type="transmembrane region" description="Helical" evidence="12">
    <location>
        <begin position="555"/>
        <end position="578"/>
    </location>
</feature>
<feature type="transmembrane region" description="Helical" evidence="12">
    <location>
        <begin position="458"/>
        <end position="481"/>
    </location>
</feature>
<name>A0AAW0HYQ1_MYOGA</name>
<evidence type="ECO:0000256" key="10">
    <source>
        <dbReference type="ARBA" id="ARBA00023224"/>
    </source>
</evidence>
<dbReference type="InterPro" id="IPR050402">
    <property type="entry name" value="OR51/52/56-like"/>
</dbReference>
<dbReference type="EMBL" id="JBBHLL010000279">
    <property type="protein sequence ID" value="KAK7807240.1"/>
    <property type="molecule type" value="Genomic_DNA"/>
</dbReference>
<feature type="transmembrane region" description="Helical" evidence="12">
    <location>
        <begin position="844"/>
        <end position="869"/>
    </location>
</feature>
<feature type="transmembrane region" description="Helical" evidence="12">
    <location>
        <begin position="378"/>
        <end position="405"/>
    </location>
</feature>
<comment type="similarity">
    <text evidence="11">Belongs to the G-protein coupled receptor 1 family.</text>
</comment>
<proteinExistence type="inferred from homology"/>
<evidence type="ECO:0000256" key="3">
    <source>
        <dbReference type="ARBA" id="ARBA00022606"/>
    </source>
</evidence>
<dbReference type="InterPro" id="IPR000276">
    <property type="entry name" value="GPCR_Rhodpsn"/>
</dbReference>
<keyword evidence="15" id="KW-1185">Reference proteome</keyword>
<protein>
    <recommendedName>
        <fullName evidence="13">G-protein coupled receptors family 1 profile domain-containing protein</fullName>
    </recommendedName>
</protein>
<evidence type="ECO:0000256" key="7">
    <source>
        <dbReference type="ARBA" id="ARBA00023040"/>
    </source>
</evidence>
<organism evidence="14 15">
    <name type="scientific">Myodes glareolus</name>
    <name type="common">Bank vole</name>
    <name type="synonym">Clethrionomys glareolus</name>
    <dbReference type="NCBI Taxonomy" id="447135"/>
    <lineage>
        <taxon>Eukaryota</taxon>
        <taxon>Metazoa</taxon>
        <taxon>Chordata</taxon>
        <taxon>Craniata</taxon>
        <taxon>Vertebrata</taxon>
        <taxon>Euteleostomi</taxon>
        <taxon>Mammalia</taxon>
        <taxon>Eutheria</taxon>
        <taxon>Euarchontoglires</taxon>
        <taxon>Glires</taxon>
        <taxon>Rodentia</taxon>
        <taxon>Myomorpha</taxon>
        <taxon>Muroidea</taxon>
        <taxon>Cricetidae</taxon>
        <taxon>Arvicolinae</taxon>
        <taxon>Myodes</taxon>
    </lineage>
</organism>
<dbReference type="CDD" id="cd15955">
    <property type="entry name" value="7tmA_OR52A-like"/>
    <property type="match status" value="1"/>
</dbReference>
<keyword evidence="5" id="KW-0552">Olfaction</keyword>
<comment type="caution">
    <text evidence="14">The sequence shown here is derived from an EMBL/GenBank/DDBJ whole genome shotgun (WGS) entry which is preliminary data.</text>
</comment>
<dbReference type="PRINTS" id="PR00245">
    <property type="entry name" value="OLFACTORYR"/>
</dbReference>
<comment type="subcellular location">
    <subcellularLocation>
        <location evidence="2">Membrane</location>
        <topology evidence="2">Multi-pass membrane protein</topology>
    </subcellularLocation>
</comment>
<dbReference type="GO" id="GO:0004984">
    <property type="term" value="F:olfactory receptor activity"/>
    <property type="evidence" value="ECO:0007669"/>
    <property type="project" value="InterPro"/>
</dbReference>
<evidence type="ECO:0000256" key="1">
    <source>
        <dbReference type="ARBA" id="ARBA00002936"/>
    </source>
</evidence>
<evidence type="ECO:0000259" key="13">
    <source>
        <dbReference type="PROSITE" id="PS50262"/>
    </source>
</evidence>
<feature type="transmembrane region" description="Helical" evidence="12">
    <location>
        <begin position="704"/>
        <end position="722"/>
    </location>
</feature>
<feature type="transmembrane region" description="Helical" evidence="12">
    <location>
        <begin position="590"/>
        <end position="611"/>
    </location>
</feature>
<dbReference type="FunFam" id="1.20.1070.10:FF:000006">
    <property type="entry name" value="Olfactory receptor"/>
    <property type="match status" value="3"/>
</dbReference>
<feature type="transmembrane region" description="Helical" evidence="12">
    <location>
        <begin position="518"/>
        <end position="543"/>
    </location>
</feature>
<feature type="transmembrane region" description="Helical" evidence="12">
    <location>
        <begin position="669"/>
        <end position="692"/>
    </location>
</feature>
<feature type="transmembrane region" description="Helical" evidence="12">
    <location>
        <begin position="198"/>
        <end position="222"/>
    </location>
</feature>
<feature type="transmembrane region" description="Helical" evidence="12">
    <location>
        <begin position="62"/>
        <end position="80"/>
    </location>
</feature>
<feature type="domain" description="G-protein coupled receptors family 1 profile" evidence="13">
    <location>
        <begin position="359"/>
        <end position="609"/>
    </location>
</feature>
<keyword evidence="7 11" id="KW-0297">G-protein coupled receptor</keyword>
<dbReference type="PRINTS" id="PR00237">
    <property type="entry name" value="GPCRRHODOPSN"/>
</dbReference>
<dbReference type="SMART" id="SM01381">
    <property type="entry name" value="7TM_GPCR_Srsx"/>
    <property type="match status" value="1"/>
</dbReference>
<evidence type="ECO:0000313" key="15">
    <source>
        <dbReference type="Proteomes" id="UP001488838"/>
    </source>
</evidence>
<evidence type="ECO:0000256" key="8">
    <source>
        <dbReference type="ARBA" id="ARBA00023136"/>
    </source>
</evidence>
<feature type="transmembrane region" description="Helical" evidence="12">
    <location>
        <begin position="242"/>
        <end position="260"/>
    </location>
</feature>
<feature type="transmembrane region" description="Helical" evidence="12">
    <location>
        <begin position="25"/>
        <end position="50"/>
    </location>
</feature>
<feature type="transmembrane region" description="Helical" evidence="12">
    <location>
        <begin position="784"/>
        <end position="807"/>
    </location>
</feature>
<dbReference type="GO" id="GO:0005886">
    <property type="term" value="C:plasma membrane"/>
    <property type="evidence" value="ECO:0007669"/>
    <property type="project" value="TreeGrafter"/>
</dbReference>
<dbReference type="Gene3D" id="1.20.1070.10">
    <property type="entry name" value="Rhodopsin 7-helix transmembrane proteins"/>
    <property type="match status" value="3"/>
</dbReference>